<dbReference type="EMBL" id="UOEN01000473">
    <property type="protein sequence ID" value="VAW19456.1"/>
    <property type="molecule type" value="Genomic_DNA"/>
</dbReference>
<protein>
    <recommendedName>
        <fullName evidence="1">Orc1-like AAA ATPase domain-containing protein</fullName>
    </recommendedName>
</protein>
<evidence type="ECO:0000313" key="2">
    <source>
        <dbReference type="EMBL" id="VAW19456.1"/>
    </source>
</evidence>
<dbReference type="InterPro" id="IPR027417">
    <property type="entry name" value="P-loop_NTPase"/>
</dbReference>
<dbReference type="InterPro" id="IPR041664">
    <property type="entry name" value="AAA_16"/>
</dbReference>
<dbReference type="Gene3D" id="3.40.50.300">
    <property type="entry name" value="P-loop containing nucleotide triphosphate hydrolases"/>
    <property type="match status" value="1"/>
</dbReference>
<organism evidence="2">
    <name type="scientific">hydrothermal vent metagenome</name>
    <dbReference type="NCBI Taxonomy" id="652676"/>
    <lineage>
        <taxon>unclassified sequences</taxon>
        <taxon>metagenomes</taxon>
        <taxon>ecological metagenomes</taxon>
    </lineage>
</organism>
<name>A0A3B0UIT7_9ZZZZ</name>
<feature type="non-terminal residue" evidence="2">
    <location>
        <position position="172"/>
    </location>
</feature>
<proteinExistence type="predicted"/>
<dbReference type="AlphaFoldDB" id="A0A3B0UIT7"/>
<feature type="domain" description="Orc1-like AAA ATPase" evidence="1">
    <location>
        <begin position="9"/>
        <end position="161"/>
    </location>
</feature>
<dbReference type="SUPFAM" id="SSF52540">
    <property type="entry name" value="P-loop containing nucleoside triphosphate hydrolases"/>
    <property type="match status" value="1"/>
</dbReference>
<reference evidence="2" key="1">
    <citation type="submission" date="2018-06" db="EMBL/GenBank/DDBJ databases">
        <authorList>
            <person name="Zhirakovskaya E."/>
        </authorList>
    </citation>
    <scope>NUCLEOTIDE SEQUENCE</scope>
</reference>
<evidence type="ECO:0000259" key="1">
    <source>
        <dbReference type="Pfam" id="PF13191"/>
    </source>
</evidence>
<dbReference type="Pfam" id="PF13191">
    <property type="entry name" value="AAA_16"/>
    <property type="match status" value="1"/>
</dbReference>
<sequence length="172" mass="19895">MSFKDIEKNFFGRGDILSLLKRRVVALKSGYRQNVALIGNQYLGKSALLTHFVHYLEDEDVTVIYLDLENKDFHYFYSKFIGSLLYEYSKNVRLPLHEDLNLLLASVRPKIPHTVDVITRIKEDYSKGKFSDVYLGLLALVEVFTNETGQFCVLIIDEFQIIEEFAIEGAFI</sequence>
<accession>A0A3B0UIT7</accession>
<gene>
    <name evidence="2" type="ORF">MNBD_BACTEROID05-968</name>
</gene>